<proteinExistence type="predicted"/>
<name>A0A654M1U4_9ARCH</name>
<sequence length="140" mass="16300">MFNFFTPVEANSILPEVKVKFADILMQRNNIMDLQTELESVASQEVSHESFFIKKVQVNKAITEMYKDIEELEGLGILIKSFDEGLLDFPSKRFNEEVWLCWKMGEDKIKFWHGKNEGFVGRKPLSIEGTYDSDVLEDLR</sequence>
<reference evidence="2" key="1">
    <citation type="submission" date="2015-10" db="EMBL/GenBank/DDBJ databases">
        <title>Niche specialization of a soil ammonia-oxidizing archaeon, Candidatus Nitrosocosmicus oleophilus.</title>
        <authorList>
            <person name="Jung M.-Y."/>
            <person name="Rhee S.-K."/>
        </authorList>
    </citation>
    <scope>NUCLEOTIDE SEQUENCE [LARGE SCALE GENOMIC DNA]</scope>
    <source>
        <strain evidence="2">MY3</strain>
    </source>
</reference>
<dbReference type="RefSeq" id="WP_196815766.1">
    <property type="nucleotide sequence ID" value="NZ_CP012850.1"/>
</dbReference>
<dbReference type="Proteomes" id="UP000058925">
    <property type="component" value="Chromosome"/>
</dbReference>
<dbReference type="EMBL" id="CP012850">
    <property type="protein sequence ID" value="ALI36521.1"/>
    <property type="molecule type" value="Genomic_DNA"/>
</dbReference>
<evidence type="ECO:0000313" key="2">
    <source>
        <dbReference type="Proteomes" id="UP000058925"/>
    </source>
</evidence>
<accession>A0A654M1U4</accession>
<gene>
    <name evidence="1" type="ORF">NMY3_02324</name>
</gene>
<dbReference type="OrthoDB" id="7857at2157"/>
<organism evidence="1 2">
    <name type="scientific">Candidatus Nitrosocosmicus oleophilus</name>
    <dbReference type="NCBI Taxonomy" id="1353260"/>
    <lineage>
        <taxon>Archaea</taxon>
        <taxon>Nitrososphaerota</taxon>
        <taxon>Nitrososphaeria</taxon>
        <taxon>Nitrososphaerales</taxon>
        <taxon>Nitrososphaeraceae</taxon>
        <taxon>Candidatus Nitrosocosmicus</taxon>
    </lineage>
</organism>
<dbReference type="InterPro" id="IPR018699">
    <property type="entry name" value="DUF2203"/>
</dbReference>
<evidence type="ECO:0008006" key="3">
    <source>
        <dbReference type="Google" id="ProtNLM"/>
    </source>
</evidence>
<dbReference type="GeneID" id="60422276"/>
<protein>
    <recommendedName>
        <fullName evidence="3">DUF2203 domain-containing protein</fullName>
    </recommendedName>
</protein>
<evidence type="ECO:0000313" key="1">
    <source>
        <dbReference type="EMBL" id="ALI36521.1"/>
    </source>
</evidence>
<dbReference type="AlphaFoldDB" id="A0A654M1U4"/>
<keyword evidence="2" id="KW-1185">Reference proteome</keyword>
<dbReference type="Pfam" id="PF09969">
    <property type="entry name" value="DUF2203"/>
    <property type="match status" value="1"/>
</dbReference>
<dbReference type="PIRSF" id="PIRSF016498">
    <property type="entry name" value="UCP016498"/>
    <property type="match status" value="1"/>
</dbReference>
<dbReference type="KEGG" id="taa:NMY3_02324"/>